<dbReference type="InterPro" id="IPR042042">
    <property type="entry name" value="Tip20p_domB"/>
</dbReference>
<dbReference type="InterPro" id="IPR042044">
    <property type="entry name" value="EXOC6PINT-1/Sec15/Tip20_C_dom2"/>
</dbReference>
<dbReference type="Gene3D" id="1.20.58.670">
    <property type="entry name" value="Dsl1p vesicle tethering complex, Tip20p subunit, domain D"/>
    <property type="match status" value="1"/>
</dbReference>
<dbReference type="InterPro" id="IPR007528">
    <property type="entry name" value="RINT1_Tip20"/>
</dbReference>
<evidence type="ECO:0000313" key="1">
    <source>
        <dbReference type="EMBL" id="KAH9835849.1"/>
    </source>
</evidence>
<proteinExistence type="predicted"/>
<keyword evidence="2" id="KW-1185">Reference proteome</keyword>
<gene>
    <name evidence="1" type="ORF">C8Q71DRAFT_763718</name>
</gene>
<dbReference type="GeneID" id="72004751"/>
<dbReference type="PROSITE" id="PS51386">
    <property type="entry name" value="RINT1_TIP20"/>
    <property type="match status" value="1"/>
</dbReference>
<accession>A0ABQ8KDY4</accession>
<evidence type="ECO:0000313" key="2">
    <source>
        <dbReference type="Proteomes" id="UP000814176"/>
    </source>
</evidence>
<dbReference type="Gene3D" id="1.20.58.1420">
    <property type="entry name" value="Dsl1p vesicle tethering complex, Tip20p subunit, domain B"/>
    <property type="match status" value="1"/>
</dbReference>
<dbReference type="RefSeq" id="XP_047778226.1">
    <property type="nucleotide sequence ID" value="XM_047924019.1"/>
</dbReference>
<dbReference type="Pfam" id="PF04437">
    <property type="entry name" value="RINT1_TIP1"/>
    <property type="match status" value="1"/>
</dbReference>
<dbReference type="PANTHER" id="PTHR13520:SF0">
    <property type="entry name" value="RAD50-INTERACTING PROTEIN 1"/>
    <property type="match status" value="1"/>
</dbReference>
<sequence length="843" mass="94114">MASTSISGQIHSLLQGPRREKSEADTLAFLEARFPSLDELGTAHGLHAAVEQAEHQDEELTDRLARSREAIDAFIVQTRARTQEYLQTAQDLSLLRHSLSDELSHLADQLESSLGSADRRPTLLEDIESFHRSLKELESVKGYVQVIEHALQLSERAVKQVDSAIVLSSLSEYEALEHFVSSIRQACAPVYEVAGQQQLHILSFLETLRGQAWANMKRALSRSLLSAAETLSWPQPVDYVSAAPEDRKRFELAFSNYLRLQLMGRAIRHPGTDTSIREDGLYPLEALAEPVALRFKYHFEGTRQTNRLDKPEWYFTHVLNISHEHRPLMEKIVQTLLSATDYRGINAWREFTLLLLPLLERKLRRTIPSLLAHPPVLAHTIYEALAFDSALREQGFEIIGTTAANAQASPGADQSKWVGITEVILGRGEWFEAWMEGERQFATDQYVDIISSSDAWLVADDNPDDAIVVELNLRPTNSARRVKALIEQITDRYSPLPKFLHRTQFLITVQLPMLEAYHSRISSSLDAFETLSSSLMRAVPGALGSVGVSSESMGRAADPQRLTSGVEGVQRLCKALISARYISAACDAWGEELFFLELWAEINREAPLRSRVAGVATLPSPRGGENDEPEGTIFDALVSQYGKLGERAEDMIVHTVCGEVEAGLKAHFMGSSSTQVTPDVSHEKQDDIALASTLLGPLAVLSSEVSFLHSILSARTAATLYRRIASRLASHILQRQIFYRGRGRIGLQEGKAILAESELFVETCQIALARSDRNRAEAPWRQLLQASRLIALEGIRRQKVLDSTFGVTDDQEWEEVMLEAVGATELNREEVGQVLRTREDCDR</sequence>
<dbReference type="Proteomes" id="UP000814176">
    <property type="component" value="Unassembled WGS sequence"/>
</dbReference>
<organism evidence="1 2">
    <name type="scientific">Rhodofomes roseus</name>
    <dbReference type="NCBI Taxonomy" id="34475"/>
    <lineage>
        <taxon>Eukaryota</taxon>
        <taxon>Fungi</taxon>
        <taxon>Dikarya</taxon>
        <taxon>Basidiomycota</taxon>
        <taxon>Agaricomycotina</taxon>
        <taxon>Agaricomycetes</taxon>
        <taxon>Polyporales</taxon>
        <taxon>Rhodofomes</taxon>
    </lineage>
</organism>
<dbReference type="PANTHER" id="PTHR13520">
    <property type="entry name" value="RAD50-INTERACTING PROTEIN 1 RINT-1"/>
    <property type="match status" value="1"/>
</dbReference>
<protein>
    <submittedName>
        <fullName evidence="1">RINT-1 family protein</fullName>
    </submittedName>
</protein>
<dbReference type="EMBL" id="JADCUA010000012">
    <property type="protein sequence ID" value="KAH9835849.1"/>
    <property type="molecule type" value="Genomic_DNA"/>
</dbReference>
<comment type="caution">
    <text evidence="1">The sequence shown here is derived from an EMBL/GenBank/DDBJ whole genome shotgun (WGS) entry which is preliminary data.</text>
</comment>
<reference evidence="1 2" key="1">
    <citation type="journal article" date="2021" name="Environ. Microbiol.">
        <title>Gene family expansions and transcriptome signatures uncover fungal adaptations to wood decay.</title>
        <authorList>
            <person name="Hage H."/>
            <person name="Miyauchi S."/>
            <person name="Viragh M."/>
            <person name="Drula E."/>
            <person name="Min B."/>
            <person name="Chaduli D."/>
            <person name="Navarro D."/>
            <person name="Favel A."/>
            <person name="Norest M."/>
            <person name="Lesage-Meessen L."/>
            <person name="Balint B."/>
            <person name="Merenyi Z."/>
            <person name="de Eugenio L."/>
            <person name="Morin E."/>
            <person name="Martinez A.T."/>
            <person name="Baldrian P."/>
            <person name="Stursova M."/>
            <person name="Martinez M.J."/>
            <person name="Novotny C."/>
            <person name="Magnuson J.K."/>
            <person name="Spatafora J.W."/>
            <person name="Maurice S."/>
            <person name="Pangilinan J."/>
            <person name="Andreopoulos W."/>
            <person name="LaButti K."/>
            <person name="Hundley H."/>
            <person name="Na H."/>
            <person name="Kuo A."/>
            <person name="Barry K."/>
            <person name="Lipzen A."/>
            <person name="Henrissat B."/>
            <person name="Riley R."/>
            <person name="Ahrendt S."/>
            <person name="Nagy L.G."/>
            <person name="Grigoriev I.V."/>
            <person name="Martin F."/>
            <person name="Rosso M.N."/>
        </authorList>
    </citation>
    <scope>NUCLEOTIDE SEQUENCE [LARGE SCALE GENOMIC DNA]</scope>
    <source>
        <strain evidence="1 2">CIRM-BRFM 1785</strain>
    </source>
</reference>
<name>A0ABQ8KDY4_9APHY</name>